<dbReference type="Pfam" id="PF04168">
    <property type="entry name" value="Alpha-E"/>
    <property type="match status" value="1"/>
</dbReference>
<evidence type="ECO:0000313" key="4">
    <source>
        <dbReference type="Proteomes" id="UP000523161"/>
    </source>
</evidence>
<dbReference type="EMBL" id="JABSOD010000002">
    <property type="protein sequence ID" value="NRQ41572.1"/>
    <property type="molecule type" value="Genomic_DNA"/>
</dbReference>
<keyword evidence="4" id="KW-1185">Reference proteome</keyword>
<gene>
    <name evidence="3" type="ORF">HRH59_03190</name>
</gene>
<accession>A0A7Y5ANG8</accession>
<dbReference type="PANTHER" id="PTHR34595:SF2">
    <property type="entry name" value="BLR2978 PROTEIN"/>
    <property type="match status" value="1"/>
</dbReference>
<feature type="domain" description="DUF403" evidence="1">
    <location>
        <begin position="504"/>
        <end position="818"/>
    </location>
</feature>
<evidence type="ECO:0000259" key="1">
    <source>
        <dbReference type="Pfam" id="PF04168"/>
    </source>
</evidence>
<dbReference type="Pfam" id="PF14403">
    <property type="entry name" value="CP_ATPgrasp_2"/>
    <property type="match status" value="1"/>
</dbReference>
<dbReference type="InterPro" id="IPR051680">
    <property type="entry name" value="ATP-dep_Glu-Cys_Ligase-2"/>
</dbReference>
<sequence length="830" mass="92498">MSVSVTPHNLAEQQHWQQLKPWQHLQHWWQQQSPARLQQLQDELQHQLRENGTAFSPGQQPQRQLDLMPWLISEPQWLQLESGLSQRHQLLNAILHDLYGPQQLLQHAIIPPEVIFLNKDYLLPCVNLTGKQPWLPMLATDIGRNSAGNFCAWGDNSRLPAGLGYVLEHRLAFNNTTGELNAGIKKSQLAGFFRRLQQLLQQGYHGDNRQKTAGILTHHKRDAAYFEHAFLANYLDIALVHGADLMFKDGQLWLKTLSGLQPLQSLLRYLPDSSCDSLELDAAGSGSAGLLQSIRQQQLLCVNPPGTALLDSGALLPFLAPCCEFLLQQPLLLPTVAALWCGDKQDLAQLQANQQQYCLQHLLSGKQWLLPQLNVAERAALWQQLLLQPAAYIARQLLPLSTLPVNSLADSSPADAQLPQQTGVLRLFSLLENQAETGIEVHVMPGALGRVSANGNALQLTDSAGFNQAFKAKDVWVLADKAHAVSLLQSAKQQVTLSRHSGLLPSRVADHLFWLGRYNERLNLICRALRAALTLLSSSEPATQQDAACLLHFCLQANGSGDSAAPAKITAAQVTLESLFNTANPHGVAAVLQNLLFNAQSVREYFSEDTWYVLDKLQTAVYQWPALSAQPQMATLQRTLDEVVLLQTAIYGLNNETMSRTQTLRFMDLGQHLERALQTCSLLQAVFTHRPPGDALLEALLRLADTLLTYRRRYQAELYAPAIIDLLLLDDSTPRSVGYQCASLLRQTEKLPALQAGVGLKPGREQRLAMELVALLHQLDPQQLFDSQQHAKPDLSLLLHQLQQLLRQLSDSITQSYFNHADLSSQWQSF</sequence>
<proteinExistence type="predicted"/>
<dbReference type="InterPro" id="IPR007296">
    <property type="entry name" value="DUF403"/>
</dbReference>
<dbReference type="InterPro" id="IPR025841">
    <property type="entry name" value="CP_ATPgrasp_2"/>
</dbReference>
<name>A0A7Y5ANG8_9GAMM</name>
<feature type="domain" description="Circularly permuted ATP-grasp type 2" evidence="2">
    <location>
        <begin position="69"/>
        <end position="452"/>
    </location>
</feature>
<dbReference type="PANTHER" id="PTHR34595">
    <property type="entry name" value="BLR5612 PROTEIN"/>
    <property type="match status" value="1"/>
</dbReference>
<dbReference type="Gene3D" id="3.40.50.11290">
    <property type="match status" value="1"/>
</dbReference>
<dbReference type="AlphaFoldDB" id="A0A7Y5ANG8"/>
<evidence type="ECO:0000313" key="3">
    <source>
        <dbReference type="EMBL" id="NRQ41572.1"/>
    </source>
</evidence>
<dbReference type="RefSeq" id="WP_173499810.1">
    <property type="nucleotide sequence ID" value="NZ_JABSOD010000002.1"/>
</dbReference>
<organism evidence="3 4">
    <name type="scientific">Rheinheimera lutimaris</name>
    <dbReference type="NCBI Taxonomy" id="2740584"/>
    <lineage>
        <taxon>Bacteria</taxon>
        <taxon>Pseudomonadati</taxon>
        <taxon>Pseudomonadota</taxon>
        <taxon>Gammaproteobacteria</taxon>
        <taxon>Chromatiales</taxon>
        <taxon>Chromatiaceae</taxon>
        <taxon>Rheinheimera</taxon>
    </lineage>
</organism>
<dbReference type="Proteomes" id="UP000523161">
    <property type="component" value="Unassembled WGS sequence"/>
</dbReference>
<reference evidence="3 4" key="1">
    <citation type="submission" date="2020-06" db="EMBL/GenBank/DDBJ databases">
        <title>Rheinheimera sp. nov., a marine bacterium isolated from coastal.</title>
        <authorList>
            <person name="Yu Q."/>
            <person name="Qi Y."/>
            <person name="Pu J."/>
        </authorList>
    </citation>
    <scope>NUCLEOTIDE SEQUENCE [LARGE SCALE GENOMIC DNA]</scope>
    <source>
        <strain evidence="3 4">YQF-2</strain>
    </source>
</reference>
<comment type="caution">
    <text evidence="3">The sequence shown here is derived from an EMBL/GenBank/DDBJ whole genome shotgun (WGS) entry which is preliminary data.</text>
</comment>
<evidence type="ECO:0000259" key="2">
    <source>
        <dbReference type="Pfam" id="PF14403"/>
    </source>
</evidence>
<protein>
    <submittedName>
        <fullName evidence="3">Circularly permuted type 2 ATP-grasp protein</fullName>
    </submittedName>
</protein>
<dbReference type="SUPFAM" id="SSF56059">
    <property type="entry name" value="Glutathione synthetase ATP-binding domain-like"/>
    <property type="match status" value="1"/>
</dbReference>